<feature type="coiled-coil region" evidence="1">
    <location>
        <begin position="156"/>
        <end position="250"/>
    </location>
</feature>
<feature type="coiled-coil region" evidence="1">
    <location>
        <begin position="78"/>
        <end position="105"/>
    </location>
</feature>
<evidence type="ECO:0000256" key="1">
    <source>
        <dbReference type="SAM" id="Coils"/>
    </source>
</evidence>
<gene>
    <name evidence="2" type="ORF">C2S53_020299</name>
</gene>
<sequence>MEEKGVSGSFMVISEENTDSLYPMILGVSCAFLALRQLPEPDICDEKWSEIRNRMYKGSALVGLLVWTVRRNVATTEKMELVQNLAKAQIEIAELKKRRSEDAKANEKVVCIFAGREQSWFDERRKLRQQIGAVMNDMRVVEAKREKSVSEVGEKMKEIEVILQLKDKMIEEAERRRLEAEKKVKAAENVAEEMRESVKSEVERHSNEISKHKTAFIELVSNQRQLEAEMGRTIRQVEAAKHELEQKERLVLMNQRLSMELVRMHKDLEQKEHILSAMLRKSKIDTAEKQMLLKEVRSSKAKRKQAELESARWRAVAQSKHDRNSLRNMFSKHVSAKSDAWNHKSFVDDGIEELTDAKQLGNWEAENFEVGVEHKHRVEIDAFMEQLRQKDDKLEAYNWRLMSTELESKRLQSHIEALNRDIVHLRQDNAKLEGILFEREAKLHSMMMHSDSSMPQKLRLDAEIVDDTVWSRVKVVKRKPRQEMKAVAEENDRLDNDIVLTIEPPNKEKDCGSTSTWKMDVHALGVSYKVKRLRQQLFMLQRLTGKKQNCTNTNGEDLDNGRVKGFDALMSLLNKQVDRYQSLQGKIDHLCKRMQENKLNSSSTTARLDDDTKMMEHFLEETFQLQRYIVSTGQKLMEVQTKIASSLVGEAEEIEKPGSFDIERFGESLKTLFRETQRGVEVRISRIIGDLEGTLARDGFNTWRRL</sequence>
<evidence type="ECO:0000313" key="2">
    <source>
        <dbReference type="EMBL" id="KAH6821193.1"/>
    </source>
</evidence>
<keyword evidence="3" id="KW-1185">Reference proteome</keyword>
<accession>A0AAD4IU34</accession>
<dbReference type="PANTHER" id="PTHR47747:SF2">
    <property type="entry name" value="RIBONUCLEASE P PROTEIN SUBUNIT P38-LIKE PROTEIN"/>
    <property type="match status" value="1"/>
</dbReference>
<organism evidence="2 3">
    <name type="scientific">Perilla frutescens var. hirtella</name>
    <name type="common">Perilla citriodora</name>
    <name type="synonym">Perilla setoyensis</name>
    <dbReference type="NCBI Taxonomy" id="608512"/>
    <lineage>
        <taxon>Eukaryota</taxon>
        <taxon>Viridiplantae</taxon>
        <taxon>Streptophyta</taxon>
        <taxon>Embryophyta</taxon>
        <taxon>Tracheophyta</taxon>
        <taxon>Spermatophyta</taxon>
        <taxon>Magnoliopsida</taxon>
        <taxon>eudicotyledons</taxon>
        <taxon>Gunneridae</taxon>
        <taxon>Pentapetalae</taxon>
        <taxon>asterids</taxon>
        <taxon>lamiids</taxon>
        <taxon>Lamiales</taxon>
        <taxon>Lamiaceae</taxon>
        <taxon>Nepetoideae</taxon>
        <taxon>Elsholtzieae</taxon>
        <taxon>Perilla</taxon>
    </lineage>
</organism>
<dbReference type="AlphaFoldDB" id="A0AAD4IU34"/>
<feature type="coiled-coil region" evidence="1">
    <location>
        <begin position="401"/>
        <end position="435"/>
    </location>
</feature>
<name>A0AAD4IU34_PERFH</name>
<dbReference type="Proteomes" id="UP001190926">
    <property type="component" value="Unassembled WGS sequence"/>
</dbReference>
<keyword evidence="1" id="KW-0175">Coiled coil</keyword>
<protein>
    <submittedName>
        <fullName evidence="2">Uncharacterized protein</fullName>
    </submittedName>
</protein>
<evidence type="ECO:0000313" key="3">
    <source>
        <dbReference type="Proteomes" id="UP001190926"/>
    </source>
</evidence>
<reference evidence="2 3" key="1">
    <citation type="journal article" date="2021" name="Nat. Commun.">
        <title>Incipient diploidization of the medicinal plant Perilla within 10,000 years.</title>
        <authorList>
            <person name="Zhang Y."/>
            <person name="Shen Q."/>
            <person name="Leng L."/>
            <person name="Zhang D."/>
            <person name="Chen S."/>
            <person name="Shi Y."/>
            <person name="Ning Z."/>
            <person name="Chen S."/>
        </authorList>
    </citation>
    <scope>NUCLEOTIDE SEQUENCE [LARGE SCALE GENOMIC DNA]</scope>
    <source>
        <strain evidence="3">cv. PC099</strain>
    </source>
</reference>
<proteinExistence type="predicted"/>
<dbReference type="PROSITE" id="PS51257">
    <property type="entry name" value="PROKAR_LIPOPROTEIN"/>
    <property type="match status" value="1"/>
</dbReference>
<dbReference type="EMBL" id="SDAM02002479">
    <property type="protein sequence ID" value="KAH6821193.1"/>
    <property type="molecule type" value="Genomic_DNA"/>
</dbReference>
<comment type="caution">
    <text evidence="2">The sequence shown here is derived from an EMBL/GenBank/DDBJ whole genome shotgun (WGS) entry which is preliminary data.</text>
</comment>
<dbReference type="PANTHER" id="PTHR47747">
    <property type="entry name" value="RIBONUCLEASE P PROTEIN SUBUNIT P38-LIKE PROTEIN"/>
    <property type="match status" value="1"/>
</dbReference>